<keyword evidence="9" id="KW-1185">Reference proteome</keyword>
<evidence type="ECO:0000259" key="6">
    <source>
        <dbReference type="Pfam" id="PF21317"/>
    </source>
</evidence>
<dbReference type="STRING" id="326427.Cagg_0258"/>
<dbReference type="GO" id="GO:0005975">
    <property type="term" value="P:carbohydrate metabolic process"/>
    <property type="evidence" value="ECO:0007669"/>
    <property type="project" value="InterPro"/>
</dbReference>
<proteinExistence type="inferred from homology"/>
<dbReference type="RefSeq" id="WP_012615572.1">
    <property type="nucleotide sequence ID" value="NC_011831.1"/>
</dbReference>
<dbReference type="KEGG" id="cag:Cagg_0258"/>
<dbReference type="EC" id="3.2.1.23" evidence="8"/>
<name>B8GD06_CHLAD</name>
<dbReference type="Pfam" id="PF01301">
    <property type="entry name" value="Glyco_hydro_35"/>
    <property type="match status" value="1"/>
</dbReference>
<evidence type="ECO:0000256" key="2">
    <source>
        <dbReference type="ARBA" id="ARBA00022801"/>
    </source>
</evidence>
<accession>B8GD06</accession>
<dbReference type="OrthoDB" id="9813184at2"/>
<dbReference type="InterPro" id="IPR001944">
    <property type="entry name" value="Glycoside_Hdrlase_35"/>
</dbReference>
<dbReference type="SUPFAM" id="SSF51445">
    <property type="entry name" value="(Trans)glycosidases"/>
    <property type="match status" value="1"/>
</dbReference>
<dbReference type="GO" id="GO:0004565">
    <property type="term" value="F:beta-galactosidase activity"/>
    <property type="evidence" value="ECO:0007669"/>
    <property type="project" value="UniProtKB-EC"/>
</dbReference>
<evidence type="ECO:0000256" key="4">
    <source>
        <dbReference type="RuleBase" id="RU003679"/>
    </source>
</evidence>
<comment type="similarity">
    <text evidence="1 4">Belongs to the glycosyl hydrolase 35 family.</text>
</comment>
<gene>
    <name evidence="8" type="ordered locus">Cagg_0258</name>
</gene>
<feature type="domain" description="Beta-galactosidase galactose-binding" evidence="7">
    <location>
        <begin position="816"/>
        <end position="875"/>
    </location>
</feature>
<dbReference type="InterPro" id="IPR031330">
    <property type="entry name" value="Gly_Hdrlase_35_cat"/>
</dbReference>
<dbReference type="eggNOG" id="COG1874">
    <property type="taxonomic scope" value="Bacteria"/>
</dbReference>
<evidence type="ECO:0000259" key="7">
    <source>
        <dbReference type="Pfam" id="PF21467"/>
    </source>
</evidence>
<keyword evidence="2 8" id="KW-0378">Hydrolase</keyword>
<keyword evidence="3 8" id="KW-0326">Glycosidase</keyword>
<dbReference type="Pfam" id="PF21317">
    <property type="entry name" value="BetaGal_ABD_1"/>
    <property type="match status" value="1"/>
</dbReference>
<dbReference type="EMBL" id="CP001337">
    <property type="protein sequence ID" value="ACL23206.1"/>
    <property type="molecule type" value="Genomic_DNA"/>
</dbReference>
<dbReference type="PANTHER" id="PTHR23421">
    <property type="entry name" value="BETA-GALACTOSIDASE RELATED"/>
    <property type="match status" value="1"/>
</dbReference>
<evidence type="ECO:0000313" key="9">
    <source>
        <dbReference type="Proteomes" id="UP000002508"/>
    </source>
</evidence>
<feature type="domain" description="Beta-galactosidase 1-like first all-beta" evidence="6">
    <location>
        <begin position="556"/>
        <end position="659"/>
    </location>
</feature>
<dbReference type="HOGENOM" id="CLU_323814_0_0_0"/>
<dbReference type="InterPro" id="IPR017853">
    <property type="entry name" value="GH"/>
</dbReference>
<protein>
    <submittedName>
        <fullName evidence="8">Beta-galactosidase</fullName>
        <ecNumber evidence="8">3.2.1.23</ecNumber>
    </submittedName>
</protein>
<dbReference type="InterPro" id="IPR008979">
    <property type="entry name" value="Galactose-bd-like_sf"/>
</dbReference>
<dbReference type="PRINTS" id="PR00742">
    <property type="entry name" value="GLHYDRLASE35"/>
</dbReference>
<dbReference type="Gene3D" id="3.20.20.80">
    <property type="entry name" value="Glycosidases"/>
    <property type="match status" value="1"/>
</dbReference>
<dbReference type="InterPro" id="IPR048913">
    <property type="entry name" value="BetaGal_gal-bd"/>
</dbReference>
<evidence type="ECO:0000256" key="3">
    <source>
        <dbReference type="ARBA" id="ARBA00023295"/>
    </source>
</evidence>
<evidence type="ECO:0000259" key="5">
    <source>
        <dbReference type="Pfam" id="PF01301"/>
    </source>
</evidence>
<dbReference type="SUPFAM" id="SSF49785">
    <property type="entry name" value="Galactose-binding domain-like"/>
    <property type="match status" value="3"/>
</dbReference>
<evidence type="ECO:0000256" key="1">
    <source>
        <dbReference type="ARBA" id="ARBA00009809"/>
    </source>
</evidence>
<dbReference type="Pfam" id="PF21467">
    <property type="entry name" value="BetaGal_gal-bd"/>
    <property type="match status" value="1"/>
</dbReference>
<dbReference type="Proteomes" id="UP000002508">
    <property type="component" value="Chromosome"/>
</dbReference>
<evidence type="ECO:0000313" key="8">
    <source>
        <dbReference type="EMBL" id="ACL23206.1"/>
    </source>
</evidence>
<reference evidence="8" key="1">
    <citation type="submission" date="2008-12" db="EMBL/GenBank/DDBJ databases">
        <title>Complete sequence of Chloroflexus aggregans DSM 9485.</title>
        <authorList>
            <consortium name="US DOE Joint Genome Institute"/>
            <person name="Lucas S."/>
            <person name="Copeland A."/>
            <person name="Lapidus A."/>
            <person name="Glavina del Rio T."/>
            <person name="Dalin E."/>
            <person name="Tice H."/>
            <person name="Pitluck S."/>
            <person name="Foster B."/>
            <person name="Larimer F."/>
            <person name="Land M."/>
            <person name="Hauser L."/>
            <person name="Kyrpides N."/>
            <person name="Mikhailova N."/>
            <person name="Bryant D."/>
            <person name="Richardson P."/>
        </authorList>
    </citation>
    <scope>NUCLEOTIDE SEQUENCE</scope>
    <source>
        <strain evidence="8">DSM 9485</strain>
    </source>
</reference>
<organism evidence="8 9">
    <name type="scientific">Chloroflexus aggregans (strain MD-66 / DSM 9485)</name>
    <dbReference type="NCBI Taxonomy" id="326427"/>
    <lineage>
        <taxon>Bacteria</taxon>
        <taxon>Bacillati</taxon>
        <taxon>Chloroflexota</taxon>
        <taxon>Chloroflexia</taxon>
        <taxon>Chloroflexales</taxon>
        <taxon>Chloroflexineae</taxon>
        <taxon>Chloroflexaceae</taxon>
        <taxon>Chloroflexus</taxon>
    </lineage>
</organism>
<dbReference type="CAZy" id="GH35">
    <property type="family name" value="Glycoside Hydrolase Family 35"/>
</dbReference>
<dbReference type="FunFam" id="2.60.120.260:FF:000251">
    <property type="entry name" value="Beta-galactosidase"/>
    <property type="match status" value="1"/>
</dbReference>
<dbReference type="InterPro" id="IPR048912">
    <property type="entry name" value="BetaGal1-like_ABD1"/>
</dbReference>
<feature type="domain" description="Glycoside hydrolase 35 catalytic" evidence="5">
    <location>
        <begin position="14"/>
        <end position="314"/>
    </location>
</feature>
<dbReference type="Gene3D" id="2.60.120.260">
    <property type="entry name" value="Galactose-binding domain-like"/>
    <property type="match status" value="2"/>
</dbReference>
<sequence length="898" mass="99241">MNATVRVGRQGIELDSRPFYLLSGCIHYFRWPRAEWRPLLEQARWAGLNTIDTVIPWNRHEPQPGVFDFADEADLGAFLDLCHDLGLKVIVRPGPYICAEWENGGLPAWLTANGDLRLRTNDPVFLSAVLRWFDTLMPILVPRQHTRGGPIILCQIENEHWASGVYGADEHQQTLARAAFERGIEVPQYTCMGATPGYPEFRNGWSGIAEKLVQTRQLWPDNPLIVSELWSGWFDNWGGHRQTRKSAAKLDMILHQLTAVGCAGFSHWMWAGGTNFGYWGGRTVGGDLIHMTTGYDYDAPIDEYGRLTEKALVARRHHLFLSCFGAELSSVLADAVPGGITVIPPAAIAGRSEGGVQPYRTVRAGPTAPPAWRDFCVTFLANPGLEAVTYEVFGPGGDHLSIEVEPTSIRPIFANLPLGESGIVILGHTGRILGYWPDQGTLVIYGREGEQGTLLLRLPTAPDGIHAHDAGVTVRVGLDDHLLRVDYWLTAEGRRIEVAWEDHALLIELLPQALAERYGSQPLPSPTRSHRTMLTTRAFAVVEATDETGWQPITEPVALEQLGCFYGYGWYRAELELTTPLTTTLAAPLLSDRALVLVNGDFVGVLGVSPTGPRYTLPISLPAGHHDLRLLVDNLGRFNYGLNLGERKGLLAPLYLAGSQEDISAGWAAYWQEVQFAGEAVANIKPWAARPDADNVHLGRFAWAGPMVWLIRPIEVQAGRRYRVHITGDRNSGAFFVNGTAVERFSRHRSGGLIAADITDLLQPGVNTLALQILNYAGAPWRATLISYDASRPLPARWSFRAGVTVSDQSAPPTGPAFVQATFARDELPARLQRLAVRPGTLDKGQIWLNGQNCGRFWQIGPQEDYKLPVSWLTTHNEILLFVEQSRSGAIELVWAER</sequence>
<dbReference type="AlphaFoldDB" id="B8GD06"/>